<evidence type="ECO:0000256" key="1">
    <source>
        <dbReference type="SAM" id="MobiDB-lite"/>
    </source>
</evidence>
<name>A0A8J4AA37_9ACTN</name>
<feature type="region of interest" description="Disordered" evidence="1">
    <location>
        <begin position="1"/>
        <end position="20"/>
    </location>
</feature>
<accession>A0A8J4AA37</accession>
<dbReference type="EMBL" id="BOPO01000037">
    <property type="protein sequence ID" value="GIL27103.1"/>
    <property type="molecule type" value="Genomic_DNA"/>
</dbReference>
<gene>
    <name evidence="2" type="ORF">NUM_23570</name>
</gene>
<comment type="caution">
    <text evidence="2">The sequence shown here is derived from an EMBL/GenBank/DDBJ whole genome shotgun (WGS) entry which is preliminary data.</text>
</comment>
<organism evidence="2 3">
    <name type="scientific">Actinocatenispora comari</name>
    <dbReference type="NCBI Taxonomy" id="2807577"/>
    <lineage>
        <taxon>Bacteria</taxon>
        <taxon>Bacillati</taxon>
        <taxon>Actinomycetota</taxon>
        <taxon>Actinomycetes</taxon>
        <taxon>Micromonosporales</taxon>
        <taxon>Micromonosporaceae</taxon>
        <taxon>Actinocatenispora</taxon>
    </lineage>
</organism>
<proteinExistence type="predicted"/>
<feature type="region of interest" description="Disordered" evidence="1">
    <location>
        <begin position="63"/>
        <end position="89"/>
    </location>
</feature>
<dbReference type="SUPFAM" id="SSF54593">
    <property type="entry name" value="Glyoxalase/Bleomycin resistance protein/Dihydroxybiphenyl dioxygenase"/>
    <property type="match status" value="1"/>
</dbReference>
<reference evidence="3" key="1">
    <citation type="journal article" date="2021" name="Int. J. Syst. Evol. Microbiol.">
        <title>Actinocatenispora comari sp. nov., an endophytic actinomycete isolated from aerial parts of Comarum salesowianum.</title>
        <authorList>
            <person name="Oyunbileg N."/>
            <person name="Iizaka Y."/>
            <person name="Hamada M."/>
            <person name="Davaapurev B.O."/>
            <person name="Fukumoto A."/>
            <person name="Tsetseg B."/>
            <person name="Kato F."/>
            <person name="Tamura T."/>
            <person name="Batkhuu J."/>
            <person name="Anzai Y."/>
        </authorList>
    </citation>
    <scope>NUCLEOTIDE SEQUENCE [LARGE SCALE GENOMIC DNA]</scope>
    <source>
        <strain evidence="3">NUM-2625</strain>
    </source>
</reference>
<evidence type="ECO:0000313" key="2">
    <source>
        <dbReference type="EMBL" id="GIL27103.1"/>
    </source>
</evidence>
<sequence>MSELGVHPTRADGSQPQPLPEVTLMCDDIEQTVADLAARGARITQQVETESFGRTARVVVPGAGDMPLYQPTHRTADQPRPVRPLWMVR</sequence>
<evidence type="ECO:0008006" key="4">
    <source>
        <dbReference type="Google" id="ProtNLM"/>
    </source>
</evidence>
<evidence type="ECO:0000313" key="3">
    <source>
        <dbReference type="Proteomes" id="UP000614996"/>
    </source>
</evidence>
<keyword evidence="3" id="KW-1185">Reference proteome</keyword>
<dbReference type="AlphaFoldDB" id="A0A8J4AA37"/>
<dbReference type="RefSeq" id="WP_207124854.1">
    <property type="nucleotide sequence ID" value="NZ_BOPO01000037.1"/>
</dbReference>
<dbReference type="InterPro" id="IPR029068">
    <property type="entry name" value="Glyas_Bleomycin-R_OHBP_Dase"/>
</dbReference>
<protein>
    <recommendedName>
        <fullName evidence="4">VOC domain-containing protein</fullName>
    </recommendedName>
</protein>
<dbReference type="Gene3D" id="3.10.180.10">
    <property type="entry name" value="2,3-Dihydroxybiphenyl 1,2-Dioxygenase, domain 1"/>
    <property type="match status" value="1"/>
</dbReference>
<dbReference type="Proteomes" id="UP000614996">
    <property type="component" value="Unassembled WGS sequence"/>
</dbReference>